<keyword evidence="1" id="KW-0812">Transmembrane</keyword>
<keyword evidence="1" id="KW-0472">Membrane</keyword>
<feature type="non-terminal residue" evidence="2">
    <location>
        <position position="1"/>
    </location>
</feature>
<feature type="non-terminal residue" evidence="2">
    <location>
        <position position="169"/>
    </location>
</feature>
<evidence type="ECO:0000256" key="1">
    <source>
        <dbReference type="SAM" id="Phobius"/>
    </source>
</evidence>
<dbReference type="InParanoid" id="E9I4Q9"/>
<keyword evidence="3" id="KW-1185">Reference proteome</keyword>
<keyword evidence="1" id="KW-1133">Transmembrane helix</keyword>
<protein>
    <submittedName>
        <fullName evidence="2">Uncharacterized protein</fullName>
    </submittedName>
</protein>
<evidence type="ECO:0000313" key="2">
    <source>
        <dbReference type="EMBL" id="EFX61021.1"/>
    </source>
</evidence>
<dbReference type="Proteomes" id="UP000000305">
    <property type="component" value="Unassembled WGS sequence"/>
</dbReference>
<dbReference type="EMBL" id="GL735148">
    <property type="protein sequence ID" value="EFX61021.1"/>
    <property type="molecule type" value="Genomic_DNA"/>
</dbReference>
<proteinExistence type="predicted"/>
<sequence>ALFRIESFDGKVLVPFQLAADPGMDRFGFADLFILVLLFADLAAPFLDPRGNRKMMGQDSVQSSISQWYSGVNSQLYFGFRLHMWNETIQQAVATHLTRVTGKKVRTYQVQSIPFDRVILTRSSDGEEDERYHIIYIRSGELERDLSPEPATIQTASLLIEDSTHGRAT</sequence>
<dbReference type="HOGENOM" id="CLU_1590510_0_0_1"/>
<gene>
    <name evidence="2" type="ORF">DAPPUDRAFT_274787</name>
</gene>
<accession>E9I4Q9</accession>
<dbReference type="KEGG" id="dpx:DAPPUDRAFT_274787"/>
<reference evidence="2 3" key="1">
    <citation type="journal article" date="2011" name="Science">
        <title>The ecoresponsive genome of Daphnia pulex.</title>
        <authorList>
            <person name="Colbourne J.K."/>
            <person name="Pfrender M.E."/>
            <person name="Gilbert D."/>
            <person name="Thomas W.K."/>
            <person name="Tucker A."/>
            <person name="Oakley T.H."/>
            <person name="Tokishita S."/>
            <person name="Aerts A."/>
            <person name="Arnold G.J."/>
            <person name="Basu M.K."/>
            <person name="Bauer D.J."/>
            <person name="Caceres C.E."/>
            <person name="Carmel L."/>
            <person name="Casola C."/>
            <person name="Choi J.H."/>
            <person name="Detter J.C."/>
            <person name="Dong Q."/>
            <person name="Dusheyko S."/>
            <person name="Eads B.D."/>
            <person name="Frohlich T."/>
            <person name="Geiler-Samerotte K.A."/>
            <person name="Gerlach D."/>
            <person name="Hatcher P."/>
            <person name="Jogdeo S."/>
            <person name="Krijgsveld J."/>
            <person name="Kriventseva E.V."/>
            <person name="Kultz D."/>
            <person name="Laforsch C."/>
            <person name="Lindquist E."/>
            <person name="Lopez J."/>
            <person name="Manak J.R."/>
            <person name="Muller J."/>
            <person name="Pangilinan J."/>
            <person name="Patwardhan R.P."/>
            <person name="Pitluck S."/>
            <person name="Pritham E.J."/>
            <person name="Rechtsteiner A."/>
            <person name="Rho M."/>
            <person name="Rogozin I.B."/>
            <person name="Sakarya O."/>
            <person name="Salamov A."/>
            <person name="Schaack S."/>
            <person name="Shapiro H."/>
            <person name="Shiga Y."/>
            <person name="Skalitzky C."/>
            <person name="Smith Z."/>
            <person name="Souvorov A."/>
            <person name="Sung W."/>
            <person name="Tang Z."/>
            <person name="Tsuchiya D."/>
            <person name="Tu H."/>
            <person name="Vos H."/>
            <person name="Wang M."/>
            <person name="Wolf Y.I."/>
            <person name="Yamagata H."/>
            <person name="Yamada T."/>
            <person name="Ye Y."/>
            <person name="Shaw J.R."/>
            <person name="Andrews J."/>
            <person name="Crease T.J."/>
            <person name="Tang H."/>
            <person name="Lucas S.M."/>
            <person name="Robertson H.M."/>
            <person name="Bork P."/>
            <person name="Koonin E.V."/>
            <person name="Zdobnov E.M."/>
            <person name="Grigoriev I.V."/>
            <person name="Lynch M."/>
            <person name="Boore J.L."/>
        </authorList>
    </citation>
    <scope>NUCLEOTIDE SEQUENCE [LARGE SCALE GENOMIC DNA]</scope>
</reference>
<organism evidence="2 3">
    <name type="scientific">Daphnia pulex</name>
    <name type="common">Water flea</name>
    <dbReference type="NCBI Taxonomy" id="6669"/>
    <lineage>
        <taxon>Eukaryota</taxon>
        <taxon>Metazoa</taxon>
        <taxon>Ecdysozoa</taxon>
        <taxon>Arthropoda</taxon>
        <taxon>Crustacea</taxon>
        <taxon>Branchiopoda</taxon>
        <taxon>Diplostraca</taxon>
        <taxon>Cladocera</taxon>
        <taxon>Anomopoda</taxon>
        <taxon>Daphniidae</taxon>
        <taxon>Daphnia</taxon>
    </lineage>
</organism>
<evidence type="ECO:0000313" key="3">
    <source>
        <dbReference type="Proteomes" id="UP000000305"/>
    </source>
</evidence>
<dbReference type="AlphaFoldDB" id="E9I4Q9"/>
<feature type="transmembrane region" description="Helical" evidence="1">
    <location>
        <begin position="27"/>
        <end position="47"/>
    </location>
</feature>
<name>E9I4Q9_DAPPU</name>